<dbReference type="Proteomes" id="UP001432128">
    <property type="component" value="Chromosome"/>
</dbReference>
<accession>A0AAU4K4U8</accession>
<evidence type="ECO:0000313" key="2">
    <source>
        <dbReference type="EMBL" id="WUM21017.1"/>
    </source>
</evidence>
<evidence type="ECO:0000256" key="1">
    <source>
        <dbReference type="SAM" id="Phobius"/>
    </source>
</evidence>
<dbReference type="RefSeq" id="WP_328858202.1">
    <property type="nucleotide sequence ID" value="NZ_CP108021.1"/>
</dbReference>
<proteinExistence type="predicted"/>
<keyword evidence="1" id="KW-0472">Membrane</keyword>
<name>A0AAU4K4U8_9NOCA</name>
<gene>
    <name evidence="2" type="ORF">OG579_04160</name>
</gene>
<sequence length="82" mass="8324">MTTISVNTAPARSERTAAPTVSIAGVAWPVHKAAAVLTALVVAVVVGVITGSGEVTAWAVTIAATAVWWSGRLGATRRPTSR</sequence>
<reference evidence="2 3" key="1">
    <citation type="submission" date="2022-10" db="EMBL/GenBank/DDBJ databases">
        <title>The complete genomes of actinobacterial strains from the NBC collection.</title>
        <authorList>
            <person name="Joergensen T.S."/>
            <person name="Alvarez Arevalo M."/>
            <person name="Sterndorff E.B."/>
            <person name="Faurdal D."/>
            <person name="Vuksanovic O."/>
            <person name="Mourched A.-S."/>
            <person name="Charusanti P."/>
            <person name="Shaw S."/>
            <person name="Blin K."/>
            <person name="Weber T."/>
        </authorList>
    </citation>
    <scope>NUCLEOTIDE SEQUENCE [LARGE SCALE GENOMIC DNA]</scope>
    <source>
        <strain evidence="2 3">NBC_00319</strain>
    </source>
</reference>
<protein>
    <submittedName>
        <fullName evidence="2">Uncharacterized protein</fullName>
    </submittedName>
</protein>
<dbReference type="AlphaFoldDB" id="A0AAU4K4U8"/>
<organism evidence="2 3">
    <name type="scientific">Williamsia herbipolensis</name>
    <dbReference type="NCBI Taxonomy" id="1603258"/>
    <lineage>
        <taxon>Bacteria</taxon>
        <taxon>Bacillati</taxon>
        <taxon>Actinomycetota</taxon>
        <taxon>Actinomycetes</taxon>
        <taxon>Mycobacteriales</taxon>
        <taxon>Nocardiaceae</taxon>
        <taxon>Williamsia</taxon>
    </lineage>
</organism>
<keyword evidence="1" id="KW-0812">Transmembrane</keyword>
<dbReference type="EMBL" id="CP108021">
    <property type="protein sequence ID" value="WUM21017.1"/>
    <property type="molecule type" value="Genomic_DNA"/>
</dbReference>
<keyword evidence="1" id="KW-1133">Transmembrane helix</keyword>
<evidence type="ECO:0000313" key="3">
    <source>
        <dbReference type="Proteomes" id="UP001432128"/>
    </source>
</evidence>
<dbReference type="KEGG" id="whr:OG579_04160"/>
<feature type="transmembrane region" description="Helical" evidence="1">
    <location>
        <begin position="57"/>
        <end position="75"/>
    </location>
</feature>
<keyword evidence="3" id="KW-1185">Reference proteome</keyword>